<dbReference type="PROSITE" id="PS51228">
    <property type="entry name" value="ACB_2"/>
    <property type="match status" value="1"/>
</dbReference>
<evidence type="ECO:0000259" key="3">
    <source>
        <dbReference type="PROSITE" id="PS51228"/>
    </source>
</evidence>
<evidence type="ECO:0000313" key="5">
    <source>
        <dbReference type="Proteomes" id="UP001362999"/>
    </source>
</evidence>
<evidence type="ECO:0000256" key="1">
    <source>
        <dbReference type="ARBA" id="ARBA00023121"/>
    </source>
</evidence>
<dbReference type="PRINTS" id="PR00689">
    <property type="entry name" value="ACOABINDINGP"/>
</dbReference>
<dbReference type="FunFam" id="1.20.80.10:FF:000010">
    <property type="entry name" value="Acyl-CoA-binding domain-containing protein 5"/>
    <property type="match status" value="1"/>
</dbReference>
<keyword evidence="5" id="KW-1185">Reference proteome</keyword>
<dbReference type="EMBL" id="JAWWNJ010000002">
    <property type="protein sequence ID" value="KAK7061462.1"/>
    <property type="molecule type" value="Genomic_DNA"/>
</dbReference>
<proteinExistence type="predicted"/>
<reference evidence="4 5" key="1">
    <citation type="journal article" date="2024" name="J Genomics">
        <title>Draft genome sequencing and assembly of Favolaschia claudopus CIRM-BRFM 2984 isolated from oak limbs.</title>
        <authorList>
            <person name="Navarro D."/>
            <person name="Drula E."/>
            <person name="Chaduli D."/>
            <person name="Cazenave R."/>
            <person name="Ahrendt S."/>
            <person name="Wang J."/>
            <person name="Lipzen A."/>
            <person name="Daum C."/>
            <person name="Barry K."/>
            <person name="Grigoriev I.V."/>
            <person name="Favel A."/>
            <person name="Rosso M.N."/>
            <person name="Martin F."/>
        </authorList>
    </citation>
    <scope>NUCLEOTIDE SEQUENCE [LARGE SCALE GENOMIC DNA]</scope>
    <source>
        <strain evidence="4 5">CIRM-BRFM 2984</strain>
    </source>
</reference>
<dbReference type="PANTHER" id="PTHR23310">
    <property type="entry name" value="ACYL-COA-BINDING PROTEIN, ACBP"/>
    <property type="match status" value="1"/>
</dbReference>
<evidence type="ECO:0000313" key="4">
    <source>
        <dbReference type="EMBL" id="KAK7061462.1"/>
    </source>
</evidence>
<feature type="region of interest" description="Disordered" evidence="2">
    <location>
        <begin position="109"/>
        <end position="198"/>
    </location>
</feature>
<feature type="domain" description="ACB" evidence="3">
    <location>
        <begin position="6"/>
        <end position="95"/>
    </location>
</feature>
<protein>
    <submittedName>
        <fullName evidence="4">ACBP-domain-containing protein</fullName>
    </submittedName>
</protein>
<dbReference type="InterPro" id="IPR000582">
    <property type="entry name" value="Acyl-CoA-binding_protein"/>
</dbReference>
<evidence type="ECO:0000256" key="2">
    <source>
        <dbReference type="SAM" id="MobiDB-lite"/>
    </source>
</evidence>
<dbReference type="InterPro" id="IPR014352">
    <property type="entry name" value="FERM/acyl-CoA-bd_prot_sf"/>
</dbReference>
<dbReference type="Pfam" id="PF00887">
    <property type="entry name" value="ACBP"/>
    <property type="match status" value="1"/>
</dbReference>
<dbReference type="InterPro" id="IPR035984">
    <property type="entry name" value="Acyl-CoA-binding_sf"/>
</dbReference>
<dbReference type="InterPro" id="IPR022408">
    <property type="entry name" value="Acyl-CoA-binding_prot_CS"/>
</dbReference>
<accession>A0AAW0E7G5</accession>
<dbReference type="Proteomes" id="UP001362999">
    <property type="component" value="Unassembled WGS sequence"/>
</dbReference>
<sequence length="459" mass="50415">MSHELIDAQFDRAVEIVQSLPKTGPIQTGYDEKLAMYSLYKQATVGNVTSPRPGMWDMLGRAKWDAWAKHKDIDPYEAKWLYVGTLMKVLRKYSDRTVSADLIQELESYGGDPSNIVMSRHLSGSGNSDSSGSSTSEEGPSSSQYAQARQMAPAQQAQEPETSEDETDDEAPTQIPVTHTPIPASQINRPPSSVSMSSYRYRTPMAGSLATSPPPMLNRVPETQPMPGFETPSAFAEPSNSSGFFPSTYVGQFSESSRAGLASPPNLYPAHPQYRGQVQSIPQRPYGVPSPRPGSLPTIEHAIQNMQAHVAALFERMESLESLSGRLSRSRITVSPRAAGSPAWGAGRGSPSYGRDRREWDLEDLGMWSLVANPIARGIEALQEAATFFARDENRSPTAIIVRRLLLDTSFLLCVLAVIRLLWKKSGVRRREVNAALLALWRAIIGSKKPPRVMVDRGV</sequence>
<dbReference type="GO" id="GO:0006631">
    <property type="term" value="P:fatty acid metabolic process"/>
    <property type="evidence" value="ECO:0007669"/>
    <property type="project" value="TreeGrafter"/>
</dbReference>
<dbReference type="SUPFAM" id="SSF47027">
    <property type="entry name" value="Acyl-CoA binding protein"/>
    <property type="match status" value="1"/>
</dbReference>
<gene>
    <name evidence="4" type="ORF">R3P38DRAFT_2829664</name>
</gene>
<keyword evidence="1" id="KW-0446">Lipid-binding</keyword>
<name>A0AAW0E7G5_9AGAR</name>
<dbReference type="PROSITE" id="PS00880">
    <property type="entry name" value="ACB_1"/>
    <property type="match status" value="1"/>
</dbReference>
<feature type="compositionally biased region" description="Acidic residues" evidence="2">
    <location>
        <begin position="161"/>
        <end position="171"/>
    </location>
</feature>
<dbReference type="Gene3D" id="1.20.80.10">
    <property type="match status" value="1"/>
</dbReference>
<organism evidence="4 5">
    <name type="scientific">Favolaschia claudopus</name>
    <dbReference type="NCBI Taxonomy" id="2862362"/>
    <lineage>
        <taxon>Eukaryota</taxon>
        <taxon>Fungi</taxon>
        <taxon>Dikarya</taxon>
        <taxon>Basidiomycota</taxon>
        <taxon>Agaricomycotina</taxon>
        <taxon>Agaricomycetes</taxon>
        <taxon>Agaricomycetidae</taxon>
        <taxon>Agaricales</taxon>
        <taxon>Marasmiineae</taxon>
        <taxon>Mycenaceae</taxon>
        <taxon>Favolaschia</taxon>
    </lineage>
</organism>
<feature type="compositionally biased region" description="Low complexity" evidence="2">
    <location>
        <begin position="123"/>
        <end position="160"/>
    </location>
</feature>
<dbReference type="PANTHER" id="PTHR23310:SF133">
    <property type="entry name" value="COA BINDING PROTEIN, PUTATIVE (AFU_ORTHOLOGUE AFUA_1G12300)-RELATED"/>
    <property type="match status" value="1"/>
</dbReference>
<feature type="compositionally biased region" description="Polar residues" evidence="2">
    <location>
        <begin position="183"/>
        <end position="198"/>
    </location>
</feature>
<dbReference type="AlphaFoldDB" id="A0AAW0E7G5"/>
<comment type="caution">
    <text evidence="4">The sequence shown here is derived from an EMBL/GenBank/DDBJ whole genome shotgun (WGS) entry which is preliminary data.</text>
</comment>
<dbReference type="GO" id="GO:0000062">
    <property type="term" value="F:fatty-acyl-CoA binding"/>
    <property type="evidence" value="ECO:0007669"/>
    <property type="project" value="InterPro"/>
</dbReference>